<reference evidence="2 3" key="1">
    <citation type="journal article" date="2022" name="Int. J. Syst. Evol. Microbiol.">
        <title>Prevotella herbatica sp. nov., a plant polysaccharide-decomposing anaerobic bacterium isolated from a methanogenic reactor.</title>
        <authorList>
            <person name="Uek A."/>
            <person name="Tonouchi A."/>
            <person name="Kaku N."/>
            <person name="Ueki K."/>
        </authorList>
    </citation>
    <scope>NUCLEOTIDE SEQUENCE [LARGE SCALE GENOMIC DNA]</scope>
    <source>
        <strain evidence="2 3">WR041</strain>
    </source>
</reference>
<dbReference type="PANTHER" id="PTHR36450">
    <property type="entry name" value="THIOREDOXIN"/>
    <property type="match status" value="1"/>
</dbReference>
<dbReference type="Gene3D" id="3.40.30.10">
    <property type="entry name" value="Glutaredoxin"/>
    <property type="match status" value="1"/>
</dbReference>
<name>A0ABM7NZH6_9BACT</name>
<dbReference type="EMBL" id="AP024484">
    <property type="protein sequence ID" value="BCS85896.1"/>
    <property type="molecule type" value="Genomic_DNA"/>
</dbReference>
<gene>
    <name evidence="2" type="ORF">prwr041_17890</name>
</gene>
<dbReference type="InterPro" id="IPR036249">
    <property type="entry name" value="Thioredoxin-like_sf"/>
</dbReference>
<dbReference type="NCBIfam" id="TIGR00412">
    <property type="entry name" value="redox_disulf_2"/>
    <property type="match status" value="1"/>
</dbReference>
<dbReference type="PANTHER" id="PTHR36450:SF1">
    <property type="entry name" value="THIOREDOXIN"/>
    <property type="match status" value="1"/>
</dbReference>
<sequence>MEIKVLGTGCSRCKSLYAAVEKVVNEMGIDASLVKEENMENILKYNVMSLPALVIDEKVVAKGNISESDLKTIFTNENK</sequence>
<feature type="domain" description="Thioredoxin-like fold" evidence="1">
    <location>
        <begin position="1"/>
        <end position="73"/>
    </location>
</feature>
<dbReference type="Pfam" id="PF13192">
    <property type="entry name" value="Thioredoxin_3"/>
    <property type="match status" value="1"/>
</dbReference>
<keyword evidence="3" id="KW-1185">Reference proteome</keyword>
<evidence type="ECO:0000313" key="3">
    <source>
        <dbReference type="Proteomes" id="UP001319045"/>
    </source>
</evidence>
<accession>A0ABM7NZH6</accession>
<proteinExistence type="predicted"/>
<organism evidence="2 3">
    <name type="scientific">Prevotella herbatica</name>
    <dbReference type="NCBI Taxonomy" id="2801997"/>
    <lineage>
        <taxon>Bacteria</taxon>
        <taxon>Pseudomonadati</taxon>
        <taxon>Bacteroidota</taxon>
        <taxon>Bacteroidia</taxon>
        <taxon>Bacteroidales</taxon>
        <taxon>Prevotellaceae</taxon>
        <taxon>Prevotella</taxon>
    </lineage>
</organism>
<dbReference type="PIRSF" id="PIRSF037031">
    <property type="entry name" value="Redox_disulphide_2"/>
    <property type="match status" value="1"/>
</dbReference>
<evidence type="ECO:0000259" key="1">
    <source>
        <dbReference type="Pfam" id="PF13192"/>
    </source>
</evidence>
<dbReference type="SUPFAM" id="SSF52833">
    <property type="entry name" value="Thioredoxin-like"/>
    <property type="match status" value="1"/>
</dbReference>
<dbReference type="RefSeq" id="WP_207153508.1">
    <property type="nucleotide sequence ID" value="NZ_AP024484.1"/>
</dbReference>
<protein>
    <submittedName>
        <fullName evidence="2">Thioredoxin family protein</fullName>
    </submittedName>
</protein>
<evidence type="ECO:0000313" key="2">
    <source>
        <dbReference type="EMBL" id="BCS85896.1"/>
    </source>
</evidence>
<dbReference type="Proteomes" id="UP001319045">
    <property type="component" value="Chromosome"/>
</dbReference>
<dbReference type="InterPro" id="IPR005243">
    <property type="entry name" value="THIRX-like_proc"/>
</dbReference>
<dbReference type="InterPro" id="IPR012336">
    <property type="entry name" value="Thioredoxin-like_fold"/>
</dbReference>